<dbReference type="GO" id="GO:0008610">
    <property type="term" value="P:lipid biosynthetic process"/>
    <property type="evidence" value="ECO:0007669"/>
    <property type="project" value="InterPro"/>
</dbReference>
<dbReference type="GO" id="GO:0012505">
    <property type="term" value="C:endomembrane system"/>
    <property type="evidence" value="ECO:0007669"/>
    <property type="project" value="UniProtKB-SubCell"/>
</dbReference>
<dbReference type="OrthoDB" id="9770329at2"/>
<dbReference type="InterPro" id="IPR006694">
    <property type="entry name" value="Fatty_acid_hydroxylase"/>
</dbReference>
<proteinExistence type="predicted"/>
<reference evidence="9 10" key="1">
    <citation type="submission" date="2017-06" db="EMBL/GenBank/DDBJ databases">
        <title>Raineya orbicola gen. nov., sp. nov. a slightly thermophilic bacterium of the phylum Bacteroidetes and the description of Raineyaceae fam. nov.</title>
        <authorList>
            <person name="Albuquerque L."/>
            <person name="Polonia A.R.M."/>
            <person name="Barroso C."/>
            <person name="Froufe H.J.C."/>
            <person name="Lage O."/>
            <person name="Lobo-Da-Cunha A."/>
            <person name="Egas C."/>
            <person name="Da Costa M.S."/>
        </authorList>
    </citation>
    <scope>NUCLEOTIDE SEQUENCE [LARGE SCALE GENOMIC DNA]</scope>
    <source>
        <strain evidence="9 10">SPSPC-11</strain>
    </source>
</reference>
<protein>
    <submittedName>
        <fullName evidence="9">Fatty acid hydroxylase superfamily</fullName>
    </submittedName>
</protein>
<evidence type="ECO:0000259" key="8">
    <source>
        <dbReference type="Pfam" id="PF04116"/>
    </source>
</evidence>
<dbReference type="PANTHER" id="PTHR21624">
    <property type="entry name" value="STEROL DESATURASE-RELATED PROTEIN"/>
    <property type="match status" value="1"/>
</dbReference>
<evidence type="ECO:0000256" key="7">
    <source>
        <dbReference type="SAM" id="Phobius"/>
    </source>
</evidence>
<dbReference type="EMBL" id="NKXO01000003">
    <property type="protein sequence ID" value="PKQ70707.1"/>
    <property type="molecule type" value="Genomic_DNA"/>
</dbReference>
<name>A0A2N3IK63_9BACT</name>
<organism evidence="9 10">
    <name type="scientific">Raineya orbicola</name>
    <dbReference type="NCBI Taxonomy" id="2016530"/>
    <lineage>
        <taxon>Bacteria</taxon>
        <taxon>Pseudomonadati</taxon>
        <taxon>Bacteroidota</taxon>
        <taxon>Cytophagia</taxon>
        <taxon>Cytophagales</taxon>
        <taxon>Raineyaceae</taxon>
        <taxon>Raineya</taxon>
    </lineage>
</organism>
<comment type="subcellular location">
    <subcellularLocation>
        <location evidence="1">Endomembrane system</location>
        <topology evidence="1">Multi-pass membrane protein</topology>
    </subcellularLocation>
</comment>
<keyword evidence="3 7" id="KW-1133">Transmembrane helix</keyword>
<dbReference type="InterPro" id="IPR051689">
    <property type="entry name" value="Sterol_desaturase/TMEM195"/>
</dbReference>
<dbReference type="Proteomes" id="UP000233387">
    <property type="component" value="Unassembled WGS sequence"/>
</dbReference>
<dbReference type="GO" id="GO:0050479">
    <property type="term" value="F:glyceryl-ether monooxygenase activity"/>
    <property type="evidence" value="ECO:0007669"/>
    <property type="project" value="TreeGrafter"/>
</dbReference>
<keyword evidence="2 7" id="KW-0812">Transmembrane</keyword>
<feature type="transmembrane region" description="Helical" evidence="7">
    <location>
        <begin position="20"/>
        <end position="38"/>
    </location>
</feature>
<evidence type="ECO:0000256" key="6">
    <source>
        <dbReference type="ARBA" id="ARBA00023136"/>
    </source>
</evidence>
<dbReference type="AlphaFoldDB" id="A0A2N3IK63"/>
<dbReference type="GO" id="GO:0005506">
    <property type="term" value="F:iron ion binding"/>
    <property type="evidence" value="ECO:0007669"/>
    <property type="project" value="InterPro"/>
</dbReference>
<dbReference type="GO" id="GO:0006643">
    <property type="term" value="P:membrane lipid metabolic process"/>
    <property type="evidence" value="ECO:0007669"/>
    <property type="project" value="TreeGrafter"/>
</dbReference>
<dbReference type="PANTHER" id="PTHR21624:SF1">
    <property type="entry name" value="ALKYLGLYCEROL MONOOXYGENASE"/>
    <property type="match status" value="1"/>
</dbReference>
<evidence type="ECO:0000256" key="3">
    <source>
        <dbReference type="ARBA" id="ARBA00022989"/>
    </source>
</evidence>
<dbReference type="GO" id="GO:0016020">
    <property type="term" value="C:membrane"/>
    <property type="evidence" value="ECO:0007669"/>
    <property type="project" value="GOC"/>
</dbReference>
<feature type="transmembrane region" description="Helical" evidence="7">
    <location>
        <begin position="90"/>
        <end position="108"/>
    </location>
</feature>
<evidence type="ECO:0000256" key="2">
    <source>
        <dbReference type="ARBA" id="ARBA00022692"/>
    </source>
</evidence>
<dbReference type="RefSeq" id="WP_101357511.1">
    <property type="nucleotide sequence ID" value="NZ_NKXO01000003.1"/>
</dbReference>
<keyword evidence="4" id="KW-0560">Oxidoreductase</keyword>
<sequence length="286" mass="33749">MNLQDLFHKIFASPQSTAQAIATVAFISLLAVELIISLRKNLKLFETKDTAVNLALGGLTSFVKVFIKGTTLVFFYWVQSFWKITDIPNTWWSILILFLLNDLIFYWYHRISHESRFFWAMHVAHHSSEILNTSTAIRGNFLHFFYRFVFWSPLALLGFDPIMIVLVDEISFYYQMYIHTEIIHKMPRWFEFIFNTPAHHRVHHASNAQYIDKNYGAIFIIWDRLFGTFEEEKEKPVYGLTKNPPKRNSIFSIITHELIAIAKDVRKAKSLKEVWIYIFGRPNAKM</sequence>
<keyword evidence="10" id="KW-1185">Reference proteome</keyword>
<evidence type="ECO:0000256" key="1">
    <source>
        <dbReference type="ARBA" id="ARBA00004127"/>
    </source>
</evidence>
<dbReference type="Pfam" id="PF04116">
    <property type="entry name" value="FA_hydroxylase"/>
    <property type="match status" value="1"/>
</dbReference>
<feature type="transmembrane region" description="Helical" evidence="7">
    <location>
        <begin position="50"/>
        <end position="78"/>
    </location>
</feature>
<feature type="transmembrane region" description="Helical" evidence="7">
    <location>
        <begin position="144"/>
        <end position="167"/>
    </location>
</feature>
<evidence type="ECO:0000256" key="5">
    <source>
        <dbReference type="ARBA" id="ARBA00023098"/>
    </source>
</evidence>
<gene>
    <name evidence="9" type="ORF">Rain11_0244</name>
</gene>
<evidence type="ECO:0000313" key="9">
    <source>
        <dbReference type="EMBL" id="PKQ70707.1"/>
    </source>
</evidence>
<keyword evidence="6 7" id="KW-0472">Membrane</keyword>
<comment type="caution">
    <text evidence="9">The sequence shown here is derived from an EMBL/GenBank/DDBJ whole genome shotgun (WGS) entry which is preliminary data.</text>
</comment>
<evidence type="ECO:0000313" key="10">
    <source>
        <dbReference type="Proteomes" id="UP000233387"/>
    </source>
</evidence>
<keyword evidence="5" id="KW-0443">Lipid metabolism</keyword>
<feature type="domain" description="Fatty acid hydroxylase" evidence="8">
    <location>
        <begin position="95"/>
        <end position="228"/>
    </location>
</feature>
<accession>A0A2N3IK63</accession>
<evidence type="ECO:0000256" key="4">
    <source>
        <dbReference type="ARBA" id="ARBA00023002"/>
    </source>
</evidence>